<proteinExistence type="predicted"/>
<evidence type="ECO:0000313" key="2">
    <source>
        <dbReference type="Proteomes" id="UP000322699"/>
    </source>
</evidence>
<dbReference type="Proteomes" id="UP000322699">
    <property type="component" value="Unassembled WGS sequence"/>
</dbReference>
<dbReference type="AlphaFoldDB" id="A0A5B1CGQ5"/>
<gene>
    <name evidence="1" type="ORF">LF1_29170</name>
</gene>
<comment type="caution">
    <text evidence="1">The sequence shown here is derived from an EMBL/GenBank/DDBJ whole genome shotgun (WGS) entry which is preliminary data.</text>
</comment>
<reference evidence="1 2" key="1">
    <citation type="submission" date="2019-08" db="EMBL/GenBank/DDBJ databases">
        <title>Deep-cultivation of Planctomycetes and their phenomic and genomic characterization uncovers novel biology.</title>
        <authorList>
            <person name="Wiegand S."/>
            <person name="Jogler M."/>
            <person name="Boedeker C."/>
            <person name="Pinto D."/>
            <person name="Vollmers J."/>
            <person name="Rivas-Marin E."/>
            <person name="Kohn T."/>
            <person name="Peeters S.H."/>
            <person name="Heuer A."/>
            <person name="Rast P."/>
            <person name="Oberbeckmann S."/>
            <person name="Bunk B."/>
            <person name="Jeske O."/>
            <person name="Meyerdierks A."/>
            <person name="Storesund J.E."/>
            <person name="Kallscheuer N."/>
            <person name="Luecker S."/>
            <person name="Lage O.M."/>
            <person name="Pohl T."/>
            <person name="Merkel B.J."/>
            <person name="Hornburger P."/>
            <person name="Mueller R.-W."/>
            <person name="Bruemmer F."/>
            <person name="Labrenz M."/>
            <person name="Spormann A.M."/>
            <person name="Op Den Camp H."/>
            <person name="Overmann J."/>
            <person name="Amann R."/>
            <person name="Jetten M.S.M."/>
            <person name="Mascher T."/>
            <person name="Medema M.H."/>
            <person name="Devos D.P."/>
            <person name="Kaster A.-K."/>
            <person name="Ovreas L."/>
            <person name="Rohde M."/>
            <person name="Galperin M.Y."/>
            <person name="Jogler C."/>
        </authorList>
    </citation>
    <scope>NUCLEOTIDE SEQUENCE [LARGE SCALE GENOMIC DNA]</scope>
    <source>
        <strain evidence="1 2">LF1</strain>
    </source>
</reference>
<accession>A0A5B1CGQ5</accession>
<organism evidence="1 2">
    <name type="scientific">Rubripirellula obstinata</name>
    <dbReference type="NCBI Taxonomy" id="406547"/>
    <lineage>
        <taxon>Bacteria</taxon>
        <taxon>Pseudomonadati</taxon>
        <taxon>Planctomycetota</taxon>
        <taxon>Planctomycetia</taxon>
        <taxon>Pirellulales</taxon>
        <taxon>Pirellulaceae</taxon>
        <taxon>Rubripirellula</taxon>
    </lineage>
</organism>
<evidence type="ECO:0000313" key="1">
    <source>
        <dbReference type="EMBL" id="KAA1260377.1"/>
    </source>
</evidence>
<keyword evidence="2" id="KW-1185">Reference proteome</keyword>
<dbReference type="EMBL" id="VRLW01000001">
    <property type="protein sequence ID" value="KAA1260377.1"/>
    <property type="molecule type" value="Genomic_DNA"/>
</dbReference>
<protein>
    <submittedName>
        <fullName evidence="1">Uncharacterized protein</fullName>
    </submittedName>
</protein>
<name>A0A5B1CGQ5_9BACT</name>
<sequence>MGMPLRASSVVPRKPSVVIFLLAPVLPGREPMQPSDCDYCETNGVNRRNIVDSTISNGSIGTIQVAAPPRYQFTVQAVSRRR</sequence>